<dbReference type="SUPFAM" id="SSF51735">
    <property type="entry name" value="NAD(P)-binding Rossmann-fold domains"/>
    <property type="match status" value="1"/>
</dbReference>
<accession>A0A934WZV8</accession>
<dbReference type="AlphaFoldDB" id="A0A934WZV8"/>
<evidence type="ECO:0000313" key="14">
    <source>
        <dbReference type="EMBL" id="MBK6265820.1"/>
    </source>
</evidence>
<organism evidence="14 15">
    <name type="scientific">Marivirga aurantiaca</name>
    <dbReference type="NCBI Taxonomy" id="2802615"/>
    <lineage>
        <taxon>Bacteria</taxon>
        <taxon>Pseudomonadati</taxon>
        <taxon>Bacteroidota</taxon>
        <taxon>Cytophagia</taxon>
        <taxon>Cytophagales</taxon>
        <taxon>Marivirgaceae</taxon>
        <taxon>Marivirga</taxon>
    </lineage>
</organism>
<feature type="domain" description="Alanine dehydrogenase/pyridine nucleotide transhydrogenase NAD(H)-binding" evidence="12">
    <location>
        <begin position="165"/>
        <end position="340"/>
    </location>
</feature>
<dbReference type="InterPro" id="IPR036291">
    <property type="entry name" value="NAD(P)-bd_dom_sf"/>
</dbReference>
<dbReference type="Pfam" id="PF01262">
    <property type="entry name" value="AlaDh_PNT_C"/>
    <property type="match status" value="1"/>
</dbReference>
<protein>
    <recommendedName>
        <fullName evidence="4">Saccharopine dehydrogenase [NAD(+), L-lysine-forming]</fullName>
        <ecNumber evidence="3">1.5.1.7</ecNumber>
    </recommendedName>
    <alternativeName>
        <fullName evidence="8">Lysine--2-oxoglutarate reductase</fullName>
    </alternativeName>
</protein>
<keyword evidence="11" id="KW-0520">NAD</keyword>
<feature type="active site" description="Proton donor" evidence="10">
    <location>
        <position position="90"/>
    </location>
</feature>
<evidence type="ECO:0000256" key="7">
    <source>
        <dbReference type="ARBA" id="ARBA00023157"/>
    </source>
</evidence>
<evidence type="ECO:0000256" key="2">
    <source>
        <dbReference type="ARBA" id="ARBA00011245"/>
    </source>
</evidence>
<evidence type="ECO:0000256" key="9">
    <source>
        <dbReference type="ARBA" id="ARBA00047860"/>
    </source>
</evidence>
<dbReference type="InterPro" id="IPR007886">
    <property type="entry name" value="AlaDH/PNT_N"/>
</dbReference>
<dbReference type="EC" id="1.5.1.7" evidence="3"/>
<keyword evidence="15" id="KW-1185">Reference proteome</keyword>
<dbReference type="RefSeq" id="WP_201431498.1">
    <property type="nucleotide sequence ID" value="NZ_JAEQBW010000005.1"/>
</dbReference>
<dbReference type="GO" id="GO:0009085">
    <property type="term" value="P:lysine biosynthetic process"/>
    <property type="evidence" value="ECO:0007669"/>
    <property type="project" value="InterPro"/>
</dbReference>
<evidence type="ECO:0000256" key="6">
    <source>
        <dbReference type="ARBA" id="ARBA00023002"/>
    </source>
</evidence>
<evidence type="ECO:0000256" key="5">
    <source>
        <dbReference type="ARBA" id="ARBA00022605"/>
    </source>
</evidence>
<dbReference type="Proteomes" id="UP000611723">
    <property type="component" value="Unassembled WGS sequence"/>
</dbReference>
<dbReference type="InterPro" id="IPR027281">
    <property type="entry name" value="Lys1"/>
</dbReference>
<dbReference type="GO" id="GO:0004754">
    <property type="term" value="F:saccharopine dehydrogenase (NAD+, L-lysine-forming) activity"/>
    <property type="evidence" value="ECO:0007669"/>
    <property type="project" value="UniProtKB-EC"/>
</dbReference>
<evidence type="ECO:0000259" key="12">
    <source>
        <dbReference type="SMART" id="SM01002"/>
    </source>
</evidence>
<dbReference type="PIRSF" id="PIRSF018250">
    <property type="entry name" value="Saccharopine_DH_Lys"/>
    <property type="match status" value="1"/>
</dbReference>
<comment type="catalytic activity">
    <reaction evidence="9">
        <text>L-saccharopine + NAD(+) + H2O = L-lysine + 2-oxoglutarate + NADH + H(+)</text>
        <dbReference type="Rhea" id="RHEA:12440"/>
        <dbReference type="ChEBI" id="CHEBI:15377"/>
        <dbReference type="ChEBI" id="CHEBI:15378"/>
        <dbReference type="ChEBI" id="CHEBI:16810"/>
        <dbReference type="ChEBI" id="CHEBI:32551"/>
        <dbReference type="ChEBI" id="CHEBI:57540"/>
        <dbReference type="ChEBI" id="CHEBI:57945"/>
        <dbReference type="ChEBI" id="CHEBI:57951"/>
        <dbReference type="EC" id="1.5.1.7"/>
    </reaction>
</comment>
<evidence type="ECO:0000256" key="8">
    <source>
        <dbReference type="ARBA" id="ARBA00033228"/>
    </source>
</evidence>
<comment type="subunit">
    <text evidence="2">Monomer.</text>
</comment>
<evidence type="ECO:0000256" key="1">
    <source>
        <dbReference type="ARBA" id="ARBA00004884"/>
    </source>
</evidence>
<keyword evidence="7" id="KW-1015">Disulfide bond</keyword>
<dbReference type="InterPro" id="IPR051168">
    <property type="entry name" value="AASS"/>
</dbReference>
<comment type="pathway">
    <text evidence="1">Amino-acid biosynthesis; L-lysine biosynthesis via AAA pathway; L-lysine from L-alpha-aminoadipate (fungal route): step 3/3.</text>
</comment>
<dbReference type="SMART" id="SM01003">
    <property type="entry name" value="AlaDh_PNT_N"/>
    <property type="match status" value="1"/>
</dbReference>
<gene>
    <name evidence="14" type="ORF">JKA74_12320</name>
</gene>
<evidence type="ECO:0000313" key="15">
    <source>
        <dbReference type="Proteomes" id="UP000611723"/>
    </source>
</evidence>
<feature type="active site" description="Proton acceptor" evidence="10">
    <location>
        <position position="72"/>
    </location>
</feature>
<dbReference type="Pfam" id="PF05222">
    <property type="entry name" value="AlaDh_PNT_N"/>
    <property type="match status" value="1"/>
</dbReference>
<sequence>MKQIAIIREDKIPIDKRSPLTPSQAKEVEKRFGVNIKVQKSDVRVFKADEFIHNDLKMVDDVSDCEILLGVKEVPIEKLIPEKTYFFFSHTIKEQAYNRNLLRAVLDKKIRLIDYECLLDPKTKQRIVAFGRFAGIVGAYNTIWTFGKRYNLFKLRRAHECYDLADMQSEYKKVKLPAIKIAITGGGRVAKGAIEVMYGLGILKVTPFEFLNERFERPVFTQLNSHDYHERKEGGDFNREEFHKNPGAYRADFLKYAKVADVLIACAFWDPRAPVLFKREDAVRAEFKMRVIGDITCDIEGSIPSTKKPSTIDDPIYDYNPDADTLEPPFSVESNLTVMAVDNLPCELPRDASESFGREMIDRVLPHLLNNDPEEVIKNATIAENGKLTERFSYLQDYVDGN</sequence>
<proteinExistence type="predicted"/>
<name>A0A934WZV8_9BACT</name>
<dbReference type="CDD" id="cd05199">
    <property type="entry name" value="SDH_like"/>
    <property type="match status" value="1"/>
</dbReference>
<keyword evidence="6" id="KW-0560">Oxidoreductase</keyword>
<evidence type="ECO:0000256" key="4">
    <source>
        <dbReference type="ARBA" id="ARBA00021221"/>
    </source>
</evidence>
<feature type="domain" description="Alanine dehydrogenase/pyridine nucleotide transhydrogenase N-terminal" evidence="13">
    <location>
        <begin position="5"/>
        <end position="137"/>
    </location>
</feature>
<dbReference type="Gene3D" id="3.40.50.720">
    <property type="entry name" value="NAD(P)-binding Rossmann-like Domain"/>
    <property type="match status" value="2"/>
</dbReference>
<dbReference type="SUPFAM" id="SSF52283">
    <property type="entry name" value="Formate/glycerate dehydrogenase catalytic domain-like"/>
    <property type="match status" value="1"/>
</dbReference>
<evidence type="ECO:0000256" key="3">
    <source>
        <dbReference type="ARBA" id="ARBA00012847"/>
    </source>
</evidence>
<evidence type="ECO:0000259" key="13">
    <source>
        <dbReference type="SMART" id="SM01003"/>
    </source>
</evidence>
<dbReference type="PANTHER" id="PTHR11133">
    <property type="entry name" value="SACCHAROPINE DEHYDROGENASE"/>
    <property type="match status" value="1"/>
</dbReference>
<feature type="binding site" evidence="11">
    <location>
        <position position="227"/>
    </location>
    <ligand>
        <name>NAD(+)</name>
        <dbReference type="ChEBI" id="CHEBI:57540"/>
    </ligand>
</feature>
<evidence type="ECO:0000256" key="10">
    <source>
        <dbReference type="PIRSR" id="PIRSR018250-1"/>
    </source>
</evidence>
<dbReference type="EMBL" id="JAEQBW010000005">
    <property type="protein sequence ID" value="MBK6265820.1"/>
    <property type="molecule type" value="Genomic_DNA"/>
</dbReference>
<dbReference type="PANTHER" id="PTHR11133:SF22">
    <property type="entry name" value="ALPHA-AMINOADIPIC SEMIALDEHYDE SYNTHASE, MITOCHONDRIAL"/>
    <property type="match status" value="1"/>
</dbReference>
<evidence type="ECO:0000256" key="11">
    <source>
        <dbReference type="PIRSR" id="PIRSR018250-3"/>
    </source>
</evidence>
<comment type="caution">
    <text evidence="14">The sequence shown here is derived from an EMBL/GenBank/DDBJ whole genome shotgun (WGS) entry which is preliminary data.</text>
</comment>
<dbReference type="InterPro" id="IPR007698">
    <property type="entry name" value="AlaDH/PNT_NAD(H)-bd"/>
</dbReference>
<dbReference type="SMART" id="SM01002">
    <property type="entry name" value="AlaDh_PNT_C"/>
    <property type="match status" value="1"/>
</dbReference>
<feature type="binding site" evidence="11">
    <location>
        <begin position="187"/>
        <end position="188"/>
    </location>
    <ligand>
        <name>NAD(+)</name>
        <dbReference type="ChEBI" id="CHEBI:57540"/>
    </ligand>
</feature>
<reference evidence="14" key="1">
    <citation type="submission" date="2021-01" db="EMBL/GenBank/DDBJ databases">
        <title>Marivirga aurantiaca sp. nov., isolated from intertidal surface sediments.</title>
        <authorList>
            <person name="Zhang M."/>
        </authorList>
    </citation>
    <scope>NUCLEOTIDE SEQUENCE</scope>
    <source>
        <strain evidence="14">S37H4</strain>
    </source>
</reference>
<keyword evidence="5" id="KW-0028">Amino-acid biosynthesis</keyword>